<accession>A0AAW1H3X5</accession>
<dbReference type="InterPro" id="IPR024598">
    <property type="entry name" value="SF3a60/Prp9_C"/>
</dbReference>
<evidence type="ECO:0000256" key="1">
    <source>
        <dbReference type="ARBA" id="ARBA00004123"/>
    </source>
</evidence>
<dbReference type="InterPro" id="IPR025086">
    <property type="entry name" value="SDE2/SF3A3_SAP"/>
</dbReference>
<dbReference type="InterPro" id="IPR000690">
    <property type="entry name" value="Matrin/U1-C_Znf_C2H2"/>
</dbReference>
<reference evidence="10" key="1">
    <citation type="submission" date="2024-03" db="EMBL/GenBank/DDBJ databases">
        <title>WGS assembly of Saponaria officinalis var. Norfolk2.</title>
        <authorList>
            <person name="Jenkins J."/>
            <person name="Shu S."/>
            <person name="Grimwood J."/>
            <person name="Barry K."/>
            <person name="Goodstein D."/>
            <person name="Schmutz J."/>
            <person name="Leebens-Mack J."/>
            <person name="Osbourn A."/>
        </authorList>
    </citation>
    <scope>NUCLEOTIDE SEQUENCE [LARGE SCALE GENOMIC DNA]</scope>
    <source>
        <strain evidence="10">JIC</strain>
    </source>
</reference>
<dbReference type="PANTHER" id="PTHR12786:SF2">
    <property type="entry name" value="SPLICING FACTOR 3A SUBUNIT 3"/>
    <property type="match status" value="1"/>
</dbReference>
<organism evidence="10 11">
    <name type="scientific">Saponaria officinalis</name>
    <name type="common">Common soapwort</name>
    <name type="synonym">Lychnis saponaria</name>
    <dbReference type="NCBI Taxonomy" id="3572"/>
    <lineage>
        <taxon>Eukaryota</taxon>
        <taxon>Viridiplantae</taxon>
        <taxon>Streptophyta</taxon>
        <taxon>Embryophyta</taxon>
        <taxon>Tracheophyta</taxon>
        <taxon>Spermatophyta</taxon>
        <taxon>Magnoliopsida</taxon>
        <taxon>eudicotyledons</taxon>
        <taxon>Gunneridae</taxon>
        <taxon>Pentapetalae</taxon>
        <taxon>Caryophyllales</taxon>
        <taxon>Caryophyllaceae</taxon>
        <taxon>Caryophylleae</taxon>
        <taxon>Saponaria</taxon>
    </lineage>
</organism>
<comment type="subcellular location">
    <subcellularLocation>
        <location evidence="1">Nucleus</location>
    </subcellularLocation>
</comment>
<dbReference type="Pfam" id="PF13297">
    <property type="entry name" value="SDE2_2C"/>
    <property type="match status" value="1"/>
</dbReference>
<keyword evidence="6" id="KW-0862">Zinc</keyword>
<dbReference type="Pfam" id="PF16837">
    <property type="entry name" value="SF3A3"/>
    <property type="match status" value="1"/>
</dbReference>
<dbReference type="GO" id="GO:0005681">
    <property type="term" value="C:spliceosomal complex"/>
    <property type="evidence" value="ECO:0007669"/>
    <property type="project" value="InterPro"/>
</dbReference>
<evidence type="ECO:0000313" key="10">
    <source>
        <dbReference type="EMBL" id="KAK9669597.1"/>
    </source>
</evidence>
<keyword evidence="3" id="KW-0507">mRNA processing</keyword>
<evidence type="ECO:0000256" key="7">
    <source>
        <dbReference type="ARBA" id="ARBA00023187"/>
    </source>
</evidence>
<evidence type="ECO:0000259" key="9">
    <source>
        <dbReference type="PROSITE" id="PS50171"/>
    </source>
</evidence>
<dbReference type="GO" id="GO:0008270">
    <property type="term" value="F:zinc ion binding"/>
    <property type="evidence" value="ECO:0007669"/>
    <property type="project" value="UniProtKB-KW"/>
</dbReference>
<evidence type="ECO:0000256" key="5">
    <source>
        <dbReference type="ARBA" id="ARBA00022771"/>
    </source>
</evidence>
<dbReference type="InterPro" id="IPR031774">
    <property type="entry name" value="SF3A3_dom"/>
</dbReference>
<dbReference type="PANTHER" id="PTHR12786">
    <property type="entry name" value="SPLICING FACTOR SF3A-RELATED"/>
    <property type="match status" value="1"/>
</dbReference>
<sequence>MLNEIGESKRQNPVAASQVVRDGAFIEEMLAQLDSLDVPFSGEECMGRYLDLHRVYNKYVNSEFGCRLDYDDYLAKFPAVDDDILSSRMKCKKEYQEYIAEILEYLVSFVERAHPLMFLDRVFKDLETEFEEEWAEKNNRGKKRPRVEITESWDSFEIEQYDTVEGLMEVGPEKLKEVLDTLGLKSGGTVQQKAERVLLAKNTALDKMSRKHFRKEKDVKRVKETALMEAKVKKLCELLKETLDRTIEHVKIRQTMTRNEVNDYIAEHENSGPNDVDDDEKDDVDVYNPLKLPLGFDGRPIPYWLYKLHGLGQKFDCEICGNYTYSGRREFEMHFKEWRHQHGMQCLGIPNTKSFHEITSIEAARKLWEEIEVRRKSRTWQPDLYEEFEDADGNIYDKKTYTDLSRQGLI</sequence>
<keyword evidence="11" id="KW-1185">Reference proteome</keyword>
<dbReference type="InterPro" id="IPR051421">
    <property type="entry name" value="RNA_Proc_DNA_Dmg_Regulator"/>
</dbReference>
<protein>
    <recommendedName>
        <fullName evidence="9">Matrin-type domain-containing protein</fullName>
    </recommendedName>
</protein>
<comment type="similarity">
    <text evidence="2">Belongs to the SF3A3 family.</text>
</comment>
<dbReference type="Proteomes" id="UP001443914">
    <property type="component" value="Unassembled WGS sequence"/>
</dbReference>
<keyword evidence="7" id="KW-0508">mRNA splicing</keyword>
<name>A0AAW1H3X5_SAPOF</name>
<keyword evidence="4" id="KW-0479">Metal-binding</keyword>
<feature type="domain" description="Matrin-type" evidence="9">
    <location>
        <begin position="315"/>
        <end position="346"/>
    </location>
</feature>
<evidence type="ECO:0000313" key="11">
    <source>
        <dbReference type="Proteomes" id="UP001443914"/>
    </source>
</evidence>
<dbReference type="GO" id="GO:0003723">
    <property type="term" value="F:RNA binding"/>
    <property type="evidence" value="ECO:0007669"/>
    <property type="project" value="InterPro"/>
</dbReference>
<dbReference type="GO" id="GO:0000398">
    <property type="term" value="P:mRNA splicing, via spliceosome"/>
    <property type="evidence" value="ECO:0007669"/>
    <property type="project" value="InterPro"/>
</dbReference>
<evidence type="ECO:0000256" key="4">
    <source>
        <dbReference type="ARBA" id="ARBA00022723"/>
    </source>
</evidence>
<evidence type="ECO:0000256" key="2">
    <source>
        <dbReference type="ARBA" id="ARBA00008776"/>
    </source>
</evidence>
<gene>
    <name evidence="10" type="ORF">RND81_13G142400</name>
</gene>
<dbReference type="PROSITE" id="PS50171">
    <property type="entry name" value="ZF_MATRIN"/>
    <property type="match status" value="1"/>
</dbReference>
<keyword evidence="8" id="KW-0539">Nucleus</keyword>
<evidence type="ECO:0000256" key="3">
    <source>
        <dbReference type="ARBA" id="ARBA00022664"/>
    </source>
</evidence>
<dbReference type="Pfam" id="PF11931">
    <property type="entry name" value="SF3a60_Prp9_C"/>
    <property type="match status" value="1"/>
</dbReference>
<evidence type="ECO:0000256" key="8">
    <source>
        <dbReference type="ARBA" id="ARBA00023242"/>
    </source>
</evidence>
<keyword evidence="5" id="KW-0863">Zinc-finger</keyword>
<comment type="caution">
    <text evidence="10">The sequence shown here is derived from an EMBL/GenBank/DDBJ whole genome shotgun (WGS) entry which is preliminary data.</text>
</comment>
<proteinExistence type="inferred from homology"/>
<dbReference type="EMBL" id="JBDFQZ010000013">
    <property type="protein sequence ID" value="KAK9669597.1"/>
    <property type="molecule type" value="Genomic_DNA"/>
</dbReference>
<dbReference type="AlphaFoldDB" id="A0AAW1H3X5"/>
<evidence type="ECO:0000256" key="6">
    <source>
        <dbReference type="ARBA" id="ARBA00022833"/>
    </source>
</evidence>